<evidence type="ECO:0000313" key="4">
    <source>
        <dbReference type="Proteomes" id="UP001154259"/>
    </source>
</evidence>
<proteinExistence type="predicted"/>
<gene>
    <name evidence="2" type="ORF">R53529_LOCUS2296</name>
    <name evidence="1" type="ORF">R53530_LOCUS2331</name>
</gene>
<name>A0A9W4XIW6_9PROT</name>
<organism evidence="1 3">
    <name type="scientific">Commensalibacter communis</name>
    <dbReference type="NCBI Taxonomy" id="2972786"/>
    <lineage>
        <taxon>Bacteria</taxon>
        <taxon>Pseudomonadati</taxon>
        <taxon>Pseudomonadota</taxon>
        <taxon>Alphaproteobacteria</taxon>
        <taxon>Acetobacterales</taxon>
        <taxon>Acetobacteraceae</taxon>
    </lineage>
</organism>
<dbReference type="AlphaFoldDB" id="A0A9W4XIW6"/>
<protein>
    <submittedName>
        <fullName evidence="1">Uncharacterized protein</fullName>
    </submittedName>
</protein>
<sequence>MELLLQFELNPYRIYQVSKRTNKNIATFPLKNASSYLDYSVDFSRRFQGNEYITRGSVTVNGVGLVVSSVSCNASYLTAFIEGGTASHTYFLTYEAQTNLGGFYIQEMILSITGQQTEIKQDYLYLTFTEKVKPPNTRPPLNALKINNCYLVSDSSFFMGI</sequence>
<comment type="caution">
    <text evidence="1">The sequence shown here is derived from an EMBL/GenBank/DDBJ whole genome shotgun (WGS) entry which is preliminary data.</text>
</comment>
<evidence type="ECO:0000313" key="3">
    <source>
        <dbReference type="Proteomes" id="UP001154255"/>
    </source>
</evidence>
<keyword evidence="4" id="KW-1185">Reference proteome</keyword>
<evidence type="ECO:0000313" key="2">
    <source>
        <dbReference type="EMBL" id="CAI3960720.1"/>
    </source>
</evidence>
<dbReference type="RefSeq" id="WP_271790710.1">
    <property type="nucleotide sequence ID" value="NZ_CAMXCM010000013.1"/>
</dbReference>
<accession>A0A9W4XIW6</accession>
<dbReference type="Proteomes" id="UP001154259">
    <property type="component" value="Unassembled WGS sequence"/>
</dbReference>
<dbReference type="EMBL" id="CAMXCM010000013">
    <property type="protein sequence ID" value="CAI3959371.1"/>
    <property type="molecule type" value="Genomic_DNA"/>
</dbReference>
<reference evidence="1" key="1">
    <citation type="submission" date="2022-10" db="EMBL/GenBank/DDBJ databases">
        <authorList>
            <person name="Botero Cardona J."/>
        </authorList>
    </citation>
    <scope>NUCLEOTIDE SEQUENCE</scope>
    <source>
        <strain evidence="1">LMG 31819</strain>
        <strain evidence="2">R-53529</strain>
    </source>
</reference>
<dbReference type="Pfam" id="PF23148">
    <property type="entry name" value="Gp77"/>
    <property type="match status" value="1"/>
</dbReference>
<dbReference type="EMBL" id="CAMXCS010000013">
    <property type="protein sequence ID" value="CAI3960720.1"/>
    <property type="molecule type" value="Genomic_DNA"/>
</dbReference>
<dbReference type="Proteomes" id="UP001154255">
    <property type="component" value="Unassembled WGS sequence"/>
</dbReference>
<dbReference type="InterPro" id="IPR056928">
    <property type="entry name" value="Gp77-like"/>
</dbReference>
<evidence type="ECO:0000313" key="1">
    <source>
        <dbReference type="EMBL" id="CAI3959371.1"/>
    </source>
</evidence>